<name>A0A841L0F5_9FIRM</name>
<feature type="compositionally biased region" description="Basic and acidic residues" evidence="1">
    <location>
        <begin position="63"/>
        <end position="75"/>
    </location>
</feature>
<sequence length="189" mass="22289">MSIKNVRTALKRFEKYEFLANESTNKNRLITIVNWDVYQSDDEELASKQASNGQANGKQRATNKNEKNDKNEKNKNINMQISNLRERYSEADLLIIDQYFDILRFTRRSGKIADSVIIKVYQKWEEFKTEAVIYALQVYINNPKHHDKQENYCYGIMRNATAQEIAKYKESADKQKKQIEPKEYQVDSS</sequence>
<protein>
    <submittedName>
        <fullName evidence="2">Uncharacterized protein</fullName>
    </submittedName>
</protein>
<comment type="caution">
    <text evidence="2">The sequence shown here is derived from an EMBL/GenBank/DDBJ whole genome shotgun (WGS) entry which is preliminary data.</text>
</comment>
<reference evidence="2 3" key="1">
    <citation type="submission" date="2020-08" db="EMBL/GenBank/DDBJ databases">
        <title>Genomic Encyclopedia of Type Strains, Phase IV (KMG-IV): sequencing the most valuable type-strain genomes for metagenomic binning, comparative biology and taxonomic classification.</title>
        <authorList>
            <person name="Goeker M."/>
        </authorList>
    </citation>
    <scope>NUCLEOTIDE SEQUENCE [LARGE SCALE GENOMIC DNA]</scope>
    <source>
        <strain evidence="2 3">DSM 103526</strain>
    </source>
</reference>
<evidence type="ECO:0000313" key="3">
    <source>
        <dbReference type="Proteomes" id="UP000579281"/>
    </source>
</evidence>
<organism evidence="2 3">
    <name type="scientific">Anaerosolibacter carboniphilus</name>
    <dbReference type="NCBI Taxonomy" id="1417629"/>
    <lineage>
        <taxon>Bacteria</taxon>
        <taxon>Bacillati</taxon>
        <taxon>Bacillota</taxon>
        <taxon>Clostridia</taxon>
        <taxon>Peptostreptococcales</taxon>
        <taxon>Thermotaleaceae</taxon>
        <taxon>Anaerosolibacter</taxon>
    </lineage>
</organism>
<dbReference type="Proteomes" id="UP000579281">
    <property type="component" value="Unassembled WGS sequence"/>
</dbReference>
<accession>A0A841L0F5</accession>
<feature type="region of interest" description="Disordered" evidence="1">
    <location>
        <begin position="46"/>
        <end position="77"/>
    </location>
</feature>
<gene>
    <name evidence="2" type="ORF">HNQ80_005201</name>
</gene>
<evidence type="ECO:0000313" key="2">
    <source>
        <dbReference type="EMBL" id="MBB6219023.1"/>
    </source>
</evidence>
<evidence type="ECO:0000256" key="1">
    <source>
        <dbReference type="SAM" id="MobiDB-lite"/>
    </source>
</evidence>
<dbReference type="AlphaFoldDB" id="A0A841L0F5"/>
<feature type="compositionally biased region" description="Polar residues" evidence="1">
    <location>
        <begin position="48"/>
        <end position="62"/>
    </location>
</feature>
<proteinExistence type="predicted"/>
<dbReference type="EMBL" id="JACHEN010000063">
    <property type="protein sequence ID" value="MBB6219023.1"/>
    <property type="molecule type" value="Genomic_DNA"/>
</dbReference>
<keyword evidence="3" id="KW-1185">Reference proteome</keyword>